<dbReference type="Gene3D" id="1.20.1530.20">
    <property type="match status" value="1"/>
</dbReference>
<keyword evidence="6" id="KW-0915">Sodium</keyword>
<feature type="domain" description="Cation/H+ exchanger transmembrane" evidence="11">
    <location>
        <begin position="12"/>
        <end position="409"/>
    </location>
</feature>
<dbReference type="Proteomes" id="UP000007148">
    <property type="component" value="Unassembled WGS sequence"/>
</dbReference>
<gene>
    <name evidence="12" type="ORF">PIIN_01842</name>
</gene>
<feature type="transmembrane region" description="Helical" evidence="10">
    <location>
        <begin position="210"/>
        <end position="226"/>
    </location>
</feature>
<dbReference type="GO" id="GO:0006814">
    <property type="term" value="P:sodium ion transport"/>
    <property type="evidence" value="ECO:0007669"/>
    <property type="project" value="UniProtKB-KW"/>
</dbReference>
<dbReference type="GO" id="GO:0016020">
    <property type="term" value="C:membrane"/>
    <property type="evidence" value="ECO:0007669"/>
    <property type="project" value="UniProtKB-SubCell"/>
</dbReference>
<evidence type="ECO:0000256" key="9">
    <source>
        <dbReference type="ARBA" id="ARBA00023201"/>
    </source>
</evidence>
<evidence type="ECO:0000259" key="11">
    <source>
        <dbReference type="Pfam" id="PF00999"/>
    </source>
</evidence>
<evidence type="ECO:0000256" key="4">
    <source>
        <dbReference type="ARBA" id="ARBA00022692"/>
    </source>
</evidence>
<evidence type="ECO:0000256" key="10">
    <source>
        <dbReference type="SAM" id="Phobius"/>
    </source>
</evidence>
<keyword evidence="7" id="KW-0406">Ion transport</keyword>
<evidence type="ECO:0000256" key="2">
    <source>
        <dbReference type="ARBA" id="ARBA00022448"/>
    </source>
</evidence>
<dbReference type="AlphaFoldDB" id="G4T9H4"/>
<dbReference type="Pfam" id="PF00999">
    <property type="entry name" value="Na_H_Exchanger"/>
    <property type="match status" value="1"/>
</dbReference>
<feature type="transmembrane region" description="Helical" evidence="10">
    <location>
        <begin position="266"/>
        <end position="282"/>
    </location>
</feature>
<protein>
    <submittedName>
        <fullName evidence="12">Related to Na+/H+ antiporter</fullName>
    </submittedName>
</protein>
<dbReference type="InterPro" id="IPR006153">
    <property type="entry name" value="Cation/H_exchanger_TM"/>
</dbReference>
<comment type="caution">
    <text evidence="12">The sequence shown here is derived from an EMBL/GenBank/DDBJ whole genome shotgun (WGS) entry which is preliminary data.</text>
</comment>
<sequence length="428" mass="46464">MRLQLTCVDIGYIGLILLVFEGALATNLNLLVHHLALSIVLATTGVVVPVGASFLFLRNIGYSNMQAFAAGAALSATSLGTTITILKNSDARAQNKREMGIFATAISTVLLSVAIIDDVVGLIMASIIISVENDPGHRQSLGWIIGRPVLSSVGLAMIIFVLAKILERLPLERLWEPEIVRHYERRINITVMLCILTGICSAAAYSGSSIIYGAFLAGLFLGHIGSGQNNRTDLGEPSTDQREDHGQHPPNFFNVHQRALSKTQELILSPFFFASIGFAIPFRDLWKPTVVWQGLLYAVLMIVAKMVVGAWIPLWKPMGRLFHSRRKSSSADVECAEKQSTKSTGNRGMLIPGAFIGVGLIARGELGLLICQLAYDGGRGPFNDDLFAITLWSLVVTTIAGPLLVSLVLRRGREKILAGPWGRDEEHS</sequence>
<dbReference type="GO" id="GO:1902600">
    <property type="term" value="P:proton transmembrane transport"/>
    <property type="evidence" value="ECO:0007669"/>
    <property type="project" value="InterPro"/>
</dbReference>
<keyword evidence="8 10" id="KW-0472">Membrane</keyword>
<keyword evidence="5 10" id="KW-1133">Transmembrane helix</keyword>
<feature type="transmembrane region" description="Helical" evidence="10">
    <location>
        <begin position="12"/>
        <end position="32"/>
    </location>
</feature>
<feature type="transmembrane region" description="Helical" evidence="10">
    <location>
        <begin position="99"/>
        <end position="129"/>
    </location>
</feature>
<evidence type="ECO:0000256" key="7">
    <source>
        <dbReference type="ARBA" id="ARBA00023065"/>
    </source>
</evidence>
<comment type="subcellular location">
    <subcellularLocation>
        <location evidence="1">Membrane</location>
        <topology evidence="1">Multi-pass membrane protein</topology>
    </subcellularLocation>
</comment>
<dbReference type="InParanoid" id="G4T9H4"/>
<keyword evidence="4 10" id="KW-0812">Transmembrane</keyword>
<evidence type="ECO:0000313" key="13">
    <source>
        <dbReference type="Proteomes" id="UP000007148"/>
    </source>
</evidence>
<dbReference type="HOGENOM" id="CLU_024407_2_1_1"/>
<feature type="transmembrane region" description="Helical" evidence="10">
    <location>
        <begin position="387"/>
        <end position="409"/>
    </location>
</feature>
<evidence type="ECO:0000256" key="3">
    <source>
        <dbReference type="ARBA" id="ARBA00022449"/>
    </source>
</evidence>
<evidence type="ECO:0000256" key="5">
    <source>
        <dbReference type="ARBA" id="ARBA00022989"/>
    </source>
</evidence>
<dbReference type="eggNOG" id="ENOG502QWRB">
    <property type="taxonomic scope" value="Eukaryota"/>
</dbReference>
<evidence type="ECO:0000256" key="6">
    <source>
        <dbReference type="ARBA" id="ARBA00023053"/>
    </source>
</evidence>
<evidence type="ECO:0000313" key="12">
    <source>
        <dbReference type="EMBL" id="CCA67975.1"/>
    </source>
</evidence>
<keyword evidence="13" id="KW-1185">Reference proteome</keyword>
<reference evidence="12 13" key="1">
    <citation type="journal article" date="2011" name="PLoS Pathog.">
        <title>Endophytic Life Strategies Decoded by Genome and Transcriptome Analyses of the Mutualistic Root Symbiont Piriformospora indica.</title>
        <authorList>
            <person name="Zuccaro A."/>
            <person name="Lahrmann U."/>
            <person name="Guldener U."/>
            <person name="Langen G."/>
            <person name="Pfiffi S."/>
            <person name="Biedenkopf D."/>
            <person name="Wong P."/>
            <person name="Samans B."/>
            <person name="Grimm C."/>
            <person name="Basiewicz M."/>
            <person name="Murat C."/>
            <person name="Martin F."/>
            <person name="Kogel K.H."/>
        </authorList>
    </citation>
    <scope>NUCLEOTIDE SEQUENCE [LARGE SCALE GENOMIC DNA]</scope>
    <source>
        <strain evidence="12 13">DSM 11827</strain>
    </source>
</reference>
<feature type="transmembrane region" description="Helical" evidence="10">
    <location>
        <begin position="149"/>
        <end position="166"/>
    </location>
</feature>
<name>G4T9H4_SERID</name>
<dbReference type="PANTHER" id="PTHR43562:SF3">
    <property type="entry name" value="SODIUM ION_PROTON EXCHANGER (EUROFUNG)"/>
    <property type="match status" value="1"/>
</dbReference>
<dbReference type="PANTHER" id="PTHR43562">
    <property type="entry name" value="NAPA-TYPE SODIUM/HYDROGEN ANTIPORTER"/>
    <property type="match status" value="1"/>
</dbReference>
<dbReference type="GO" id="GO:0015297">
    <property type="term" value="F:antiporter activity"/>
    <property type="evidence" value="ECO:0007669"/>
    <property type="project" value="UniProtKB-KW"/>
</dbReference>
<evidence type="ECO:0000256" key="8">
    <source>
        <dbReference type="ARBA" id="ARBA00023136"/>
    </source>
</evidence>
<evidence type="ECO:0000256" key="1">
    <source>
        <dbReference type="ARBA" id="ARBA00004141"/>
    </source>
</evidence>
<dbReference type="EMBL" id="CAFZ01000023">
    <property type="protein sequence ID" value="CCA67975.1"/>
    <property type="molecule type" value="Genomic_DNA"/>
</dbReference>
<feature type="transmembrane region" description="Helical" evidence="10">
    <location>
        <begin position="67"/>
        <end position="87"/>
    </location>
</feature>
<keyword evidence="9" id="KW-0739">Sodium transport</keyword>
<keyword evidence="3" id="KW-0050">Antiport</keyword>
<keyword evidence="2" id="KW-0813">Transport</keyword>
<accession>G4T9H4</accession>
<dbReference type="OMA" id="TWAITLC"/>
<proteinExistence type="predicted"/>
<dbReference type="InterPro" id="IPR038770">
    <property type="entry name" value="Na+/solute_symporter_sf"/>
</dbReference>
<feature type="transmembrane region" description="Helical" evidence="10">
    <location>
        <begin position="294"/>
        <end position="315"/>
    </location>
</feature>
<feature type="transmembrane region" description="Helical" evidence="10">
    <location>
        <begin position="349"/>
        <end position="375"/>
    </location>
</feature>
<dbReference type="OrthoDB" id="3237748at2759"/>
<organism evidence="12 13">
    <name type="scientific">Serendipita indica (strain DSM 11827)</name>
    <name type="common">Root endophyte fungus</name>
    <name type="synonym">Piriformospora indica</name>
    <dbReference type="NCBI Taxonomy" id="1109443"/>
    <lineage>
        <taxon>Eukaryota</taxon>
        <taxon>Fungi</taxon>
        <taxon>Dikarya</taxon>
        <taxon>Basidiomycota</taxon>
        <taxon>Agaricomycotina</taxon>
        <taxon>Agaricomycetes</taxon>
        <taxon>Sebacinales</taxon>
        <taxon>Serendipitaceae</taxon>
        <taxon>Serendipita</taxon>
    </lineage>
</organism>
<feature type="transmembrane region" description="Helical" evidence="10">
    <location>
        <begin position="39"/>
        <end position="61"/>
    </location>
</feature>
<feature type="transmembrane region" description="Helical" evidence="10">
    <location>
        <begin position="187"/>
        <end position="204"/>
    </location>
</feature>